<dbReference type="RefSeq" id="WP_083549320.1">
    <property type="nucleotide sequence ID" value="NZ_FRBL01000001.1"/>
</dbReference>
<accession>A0A1M6WP38</accession>
<gene>
    <name evidence="1" type="ORF">SAMN05444266_101709</name>
</gene>
<evidence type="ECO:0000313" key="2">
    <source>
        <dbReference type="Proteomes" id="UP000184420"/>
    </source>
</evidence>
<dbReference type="Proteomes" id="UP000184420">
    <property type="component" value="Unassembled WGS sequence"/>
</dbReference>
<dbReference type="NCBIfam" id="TIGR03519">
    <property type="entry name" value="T9SS_PorP_fam"/>
    <property type="match status" value="1"/>
</dbReference>
<organism evidence="1 2">
    <name type="scientific">Chitinophaga jiangningensis</name>
    <dbReference type="NCBI Taxonomy" id="1419482"/>
    <lineage>
        <taxon>Bacteria</taxon>
        <taxon>Pseudomonadati</taxon>
        <taxon>Bacteroidota</taxon>
        <taxon>Chitinophagia</taxon>
        <taxon>Chitinophagales</taxon>
        <taxon>Chitinophagaceae</taxon>
        <taxon>Chitinophaga</taxon>
    </lineage>
</organism>
<dbReference type="STRING" id="1419482.SAMN05444266_101709"/>
<protein>
    <submittedName>
        <fullName evidence="1">Type IX secretion system membrane protein, PorP/SprF family</fullName>
    </submittedName>
</protein>
<evidence type="ECO:0000313" key="1">
    <source>
        <dbReference type="EMBL" id="SHK95451.1"/>
    </source>
</evidence>
<sequence length="304" mass="33280">MLHKFLSAVAFLLILGYVPVVHGQGWSKGTAALQPLGSQYFQNQYLANPAMAGIDTGLHINLSYRGQWNDVPGSPVTKAGTADYYVGNRVGAGLNIFNDEAGLIKRTKIAMTYAYHLPLNAAGKDQLHFGLSLGINSERLDKSAIVGEVNDPGIGAFNRRDNYFEIDYGMAYTNGNVTLQAAMPNIMNNLRKQDHQTIDASTFFAAASYRVRISDAVPYIEPKVCYRGVRGYDDLVDVGAKIVLASEYLNVFGMYHTSKNCTIGAGFNYRSITGFQVMYTTQTAGLKNYTSGVLEVGLVLHLFK</sequence>
<dbReference type="Pfam" id="PF11751">
    <property type="entry name" value="PorP_SprF"/>
    <property type="match status" value="1"/>
</dbReference>
<dbReference type="OrthoDB" id="891773at2"/>
<dbReference type="AlphaFoldDB" id="A0A1M6WP38"/>
<name>A0A1M6WP38_9BACT</name>
<proteinExistence type="predicted"/>
<reference evidence="1 2" key="1">
    <citation type="submission" date="2016-11" db="EMBL/GenBank/DDBJ databases">
        <authorList>
            <person name="Jaros S."/>
            <person name="Januszkiewicz K."/>
            <person name="Wedrychowicz H."/>
        </authorList>
    </citation>
    <scope>NUCLEOTIDE SEQUENCE [LARGE SCALE GENOMIC DNA]</scope>
    <source>
        <strain evidence="1 2">DSM 27406</strain>
    </source>
</reference>
<keyword evidence="2" id="KW-1185">Reference proteome</keyword>
<dbReference type="InterPro" id="IPR019861">
    <property type="entry name" value="PorP/SprF_Bacteroidetes"/>
</dbReference>
<dbReference type="EMBL" id="FRBL01000001">
    <property type="protein sequence ID" value="SHK95451.1"/>
    <property type="molecule type" value="Genomic_DNA"/>
</dbReference>